<protein>
    <recommendedName>
        <fullName evidence="1">peptidylprolyl isomerase</fullName>
        <ecNumber evidence="1">5.2.1.8</ecNumber>
    </recommendedName>
</protein>
<evidence type="ECO:0000256" key="1">
    <source>
        <dbReference type="ARBA" id="ARBA00013194"/>
    </source>
</evidence>
<keyword evidence="2" id="KW-0697">Rotamase</keyword>
<keyword evidence="4" id="KW-0732">Signal</keyword>
<feature type="domain" description="PPIase cyclophilin-type" evidence="5">
    <location>
        <begin position="28"/>
        <end position="191"/>
    </location>
</feature>
<keyword evidence="7" id="KW-1185">Reference proteome</keyword>
<proteinExistence type="predicted"/>
<evidence type="ECO:0000256" key="2">
    <source>
        <dbReference type="ARBA" id="ARBA00023110"/>
    </source>
</evidence>
<dbReference type="InterPro" id="IPR002130">
    <property type="entry name" value="Cyclophilin-type_PPIase_dom"/>
</dbReference>
<comment type="caution">
    <text evidence="6">The sequence shown here is derived from an EMBL/GenBank/DDBJ whole genome shotgun (WGS) entry which is preliminary data.</text>
</comment>
<dbReference type="Proteomes" id="UP001589813">
    <property type="component" value="Unassembled WGS sequence"/>
</dbReference>
<keyword evidence="3 6" id="KW-0413">Isomerase</keyword>
<dbReference type="InterPro" id="IPR029000">
    <property type="entry name" value="Cyclophilin-like_dom_sf"/>
</dbReference>
<dbReference type="EMBL" id="JBHLXP010000003">
    <property type="protein sequence ID" value="MFC0048892.1"/>
    <property type="molecule type" value="Genomic_DNA"/>
</dbReference>
<dbReference type="PROSITE" id="PS50072">
    <property type="entry name" value="CSA_PPIASE_2"/>
    <property type="match status" value="1"/>
</dbReference>
<feature type="chain" id="PRO_5045965726" description="peptidylprolyl isomerase" evidence="4">
    <location>
        <begin position="19"/>
        <end position="195"/>
    </location>
</feature>
<gene>
    <name evidence="6" type="ORF">ACFFJP_11415</name>
</gene>
<dbReference type="SUPFAM" id="SSF50891">
    <property type="entry name" value="Cyclophilin-like"/>
    <property type="match status" value="1"/>
</dbReference>
<evidence type="ECO:0000313" key="7">
    <source>
        <dbReference type="Proteomes" id="UP001589813"/>
    </source>
</evidence>
<accession>A0ABV6BFQ9</accession>
<dbReference type="PANTHER" id="PTHR43246">
    <property type="entry name" value="PEPTIDYL-PROLYL CIS-TRANS ISOMERASE CYP38, CHLOROPLASTIC"/>
    <property type="match status" value="1"/>
</dbReference>
<evidence type="ECO:0000259" key="5">
    <source>
        <dbReference type="PROSITE" id="PS50072"/>
    </source>
</evidence>
<organism evidence="6 7">
    <name type="scientific">Rheinheimera tilapiae</name>
    <dbReference type="NCBI Taxonomy" id="875043"/>
    <lineage>
        <taxon>Bacteria</taxon>
        <taxon>Pseudomonadati</taxon>
        <taxon>Pseudomonadota</taxon>
        <taxon>Gammaproteobacteria</taxon>
        <taxon>Chromatiales</taxon>
        <taxon>Chromatiaceae</taxon>
        <taxon>Rheinheimera</taxon>
    </lineage>
</organism>
<dbReference type="RefSeq" id="WP_377243774.1">
    <property type="nucleotide sequence ID" value="NZ_JBHLXP010000003.1"/>
</dbReference>
<evidence type="ECO:0000256" key="4">
    <source>
        <dbReference type="SAM" id="SignalP"/>
    </source>
</evidence>
<sequence>MKLFFAALLLLISAPVFATGEHLQKDNLFPRVKLVTTEGDIVIELDRMKAALTVNNFLTYVDKKMYDGTIFHRLEPNFVLQGGGYDREYIAIKSIKEIPNESGNGLKNIQFSVAMAHQEKGPHTGSNQFFINLNENTSLNPGKTWGYAVFGNVVEGFETLEKIKLLETGLNEKLGWENVPKKPVVIARAILLPAK</sequence>
<dbReference type="Gene3D" id="2.40.100.10">
    <property type="entry name" value="Cyclophilin-like"/>
    <property type="match status" value="1"/>
</dbReference>
<dbReference type="InterPro" id="IPR044665">
    <property type="entry name" value="E_coli_cyclophilin_A-like"/>
</dbReference>
<feature type="signal peptide" evidence="4">
    <location>
        <begin position="1"/>
        <end position="18"/>
    </location>
</feature>
<dbReference type="GO" id="GO:0003755">
    <property type="term" value="F:peptidyl-prolyl cis-trans isomerase activity"/>
    <property type="evidence" value="ECO:0007669"/>
    <property type="project" value="UniProtKB-EC"/>
</dbReference>
<evidence type="ECO:0000313" key="6">
    <source>
        <dbReference type="EMBL" id="MFC0048892.1"/>
    </source>
</evidence>
<name>A0ABV6BFQ9_9GAMM</name>
<reference evidence="6 7" key="1">
    <citation type="submission" date="2024-09" db="EMBL/GenBank/DDBJ databases">
        <authorList>
            <person name="Sun Q."/>
            <person name="Mori K."/>
        </authorList>
    </citation>
    <scope>NUCLEOTIDE SEQUENCE [LARGE SCALE GENOMIC DNA]</scope>
    <source>
        <strain evidence="6 7">KCTC 23315</strain>
    </source>
</reference>
<dbReference type="EC" id="5.2.1.8" evidence="1"/>
<dbReference type="Pfam" id="PF00160">
    <property type="entry name" value="Pro_isomerase"/>
    <property type="match status" value="1"/>
</dbReference>
<evidence type="ECO:0000256" key="3">
    <source>
        <dbReference type="ARBA" id="ARBA00023235"/>
    </source>
</evidence>